<dbReference type="EMBL" id="MFTO01000013">
    <property type="protein sequence ID" value="OGI63766.1"/>
    <property type="molecule type" value="Genomic_DNA"/>
</dbReference>
<gene>
    <name evidence="2" type="ORF">A2733_02250</name>
</gene>
<evidence type="ECO:0000256" key="1">
    <source>
        <dbReference type="SAM" id="Phobius"/>
    </source>
</evidence>
<proteinExistence type="predicted"/>
<feature type="transmembrane region" description="Helical" evidence="1">
    <location>
        <begin position="21"/>
        <end position="43"/>
    </location>
</feature>
<dbReference type="AlphaFoldDB" id="A0A1F6V2U3"/>
<keyword evidence="1" id="KW-1133">Transmembrane helix</keyword>
<evidence type="ECO:0008006" key="4">
    <source>
        <dbReference type="Google" id="ProtNLM"/>
    </source>
</evidence>
<keyword evidence="1" id="KW-0812">Transmembrane</keyword>
<name>A0A1F6V2U3_9BACT</name>
<keyword evidence="1" id="KW-0472">Membrane</keyword>
<dbReference type="Proteomes" id="UP000178985">
    <property type="component" value="Unassembled WGS sequence"/>
</dbReference>
<sequence>MKKHFKQINREITTGFTLVETLVAISIFTLSVLVMLVVLGGGISDANHSKNKLVASYLAQEGIELMRSLRDTYVLYGGDTGWTDFQTAIVNCGAGASAGGSGCYLYDQNSLVPPITEIEIYDCTPSGGFPCQELNYSEGDGYSYDQDVGNVGSGFARVILVEDVNQKEKKITSTVHWFRGTNDYKVSFSSYLFDWMPSI</sequence>
<evidence type="ECO:0000313" key="2">
    <source>
        <dbReference type="EMBL" id="OGI63766.1"/>
    </source>
</evidence>
<accession>A0A1F6V2U3</accession>
<protein>
    <recommendedName>
        <fullName evidence="4">Type II secretion system protein J</fullName>
    </recommendedName>
</protein>
<evidence type="ECO:0000313" key="3">
    <source>
        <dbReference type="Proteomes" id="UP000178985"/>
    </source>
</evidence>
<reference evidence="2 3" key="1">
    <citation type="journal article" date="2016" name="Nat. Commun.">
        <title>Thousands of microbial genomes shed light on interconnected biogeochemical processes in an aquifer system.</title>
        <authorList>
            <person name="Anantharaman K."/>
            <person name="Brown C.T."/>
            <person name="Hug L.A."/>
            <person name="Sharon I."/>
            <person name="Castelle C.J."/>
            <person name="Probst A.J."/>
            <person name="Thomas B.C."/>
            <person name="Singh A."/>
            <person name="Wilkins M.J."/>
            <person name="Karaoz U."/>
            <person name="Brodie E.L."/>
            <person name="Williams K.H."/>
            <person name="Hubbard S.S."/>
            <person name="Banfield J.F."/>
        </authorList>
    </citation>
    <scope>NUCLEOTIDE SEQUENCE [LARGE SCALE GENOMIC DNA]</scope>
</reference>
<organism evidence="2 3">
    <name type="scientific">Candidatus Nomurabacteria bacterium RIFCSPHIGHO2_01_FULL_40_20</name>
    <dbReference type="NCBI Taxonomy" id="1801738"/>
    <lineage>
        <taxon>Bacteria</taxon>
        <taxon>Candidatus Nomuraibacteriota</taxon>
    </lineage>
</organism>
<dbReference type="InterPro" id="IPR012902">
    <property type="entry name" value="N_methyl_site"/>
</dbReference>
<dbReference type="PROSITE" id="PS00409">
    <property type="entry name" value="PROKAR_NTER_METHYL"/>
    <property type="match status" value="1"/>
</dbReference>
<comment type="caution">
    <text evidence="2">The sequence shown here is derived from an EMBL/GenBank/DDBJ whole genome shotgun (WGS) entry which is preliminary data.</text>
</comment>